<dbReference type="PANTHER" id="PTHR11941">
    <property type="entry name" value="ENOYL-COA HYDRATASE-RELATED"/>
    <property type="match status" value="1"/>
</dbReference>
<evidence type="ECO:0000313" key="4">
    <source>
        <dbReference type="Proteomes" id="UP001652503"/>
    </source>
</evidence>
<dbReference type="Proteomes" id="UP001652503">
    <property type="component" value="Unassembled WGS sequence"/>
</dbReference>
<comment type="caution">
    <text evidence="3">The sequence shown here is derived from an EMBL/GenBank/DDBJ whole genome shotgun (WGS) entry which is preliminary data.</text>
</comment>
<dbReference type="InterPro" id="IPR014748">
    <property type="entry name" value="Enoyl-CoA_hydra_C"/>
</dbReference>
<organism evidence="3 4">
    <name type="scientific">Albidovulum sediminicola</name>
    <dbReference type="NCBI Taxonomy" id="2984331"/>
    <lineage>
        <taxon>Bacteria</taxon>
        <taxon>Pseudomonadati</taxon>
        <taxon>Pseudomonadota</taxon>
        <taxon>Alphaproteobacteria</taxon>
        <taxon>Rhodobacterales</taxon>
        <taxon>Paracoccaceae</taxon>
        <taxon>Albidovulum</taxon>
    </lineage>
</organism>
<dbReference type="CDD" id="cd06558">
    <property type="entry name" value="crotonase-like"/>
    <property type="match status" value="1"/>
</dbReference>
<dbReference type="InterPro" id="IPR029045">
    <property type="entry name" value="ClpP/crotonase-like_dom_sf"/>
</dbReference>
<dbReference type="InterPro" id="IPR001753">
    <property type="entry name" value="Enoyl-CoA_hydra/iso"/>
</dbReference>
<keyword evidence="4" id="KW-1185">Reference proteome</keyword>
<evidence type="ECO:0000256" key="2">
    <source>
        <dbReference type="ARBA" id="ARBA00023239"/>
    </source>
</evidence>
<evidence type="ECO:0000313" key="3">
    <source>
        <dbReference type="EMBL" id="MCV2866774.1"/>
    </source>
</evidence>
<accession>A0ABT2Z6K9</accession>
<protein>
    <submittedName>
        <fullName evidence="3">Enoyl-CoA hydratase-related protein</fullName>
    </submittedName>
</protein>
<dbReference type="Gene3D" id="3.90.226.10">
    <property type="entry name" value="2-enoyl-CoA Hydratase, Chain A, domain 1"/>
    <property type="match status" value="1"/>
</dbReference>
<reference evidence="3 4" key="1">
    <citation type="submission" date="2022-10" db="EMBL/GenBank/DDBJ databases">
        <title>Defluviimonas sp. nov., isolated from ocean surface water.</title>
        <authorList>
            <person name="He W."/>
            <person name="Wang L."/>
            <person name="Zhang D.-F."/>
        </authorList>
    </citation>
    <scope>NUCLEOTIDE SEQUENCE [LARGE SCALE GENOMIC DNA]</scope>
    <source>
        <strain evidence="3 4">WL0075</strain>
    </source>
</reference>
<comment type="similarity">
    <text evidence="1">Belongs to the enoyl-CoA hydratase/isomerase family.</text>
</comment>
<keyword evidence="2" id="KW-0456">Lyase</keyword>
<dbReference type="RefSeq" id="WP_263723307.1">
    <property type="nucleotide sequence ID" value="NZ_JAOWLA010000027.1"/>
</dbReference>
<sequence length="274" mass="29744">MNDRSEQLRVTIRGPVMEVAMNRPPVNAIDLSLSRAMYAAFKTLNDDPDLRVAILSSAGNAKNIFSAGWDLKAFAAGESRDAEQGFDLGPGGLGGLPEFFGLYKPVVVAVAGGAIGGGFELALGGDVIVCAEDAYFWLPEMQRGFLPDAGAIQKLHHRIPYNVAMEMILTGRKMYADEAKHWGLVRDVVPVDRLMDHAREVAATIAQGAPLVSGALKEFMRRYGHASVEESHAAVRRAWVGRSDMPLYESMIASDDFTEGSVAFAEKRDPKFKG</sequence>
<gene>
    <name evidence="3" type="ORF">OE647_18850</name>
</gene>
<proteinExistence type="inferred from homology"/>
<dbReference type="Gene3D" id="1.10.12.10">
    <property type="entry name" value="Lyase 2-enoyl-coa Hydratase, Chain A, domain 2"/>
    <property type="match status" value="1"/>
</dbReference>
<evidence type="ECO:0000256" key="1">
    <source>
        <dbReference type="ARBA" id="ARBA00005254"/>
    </source>
</evidence>
<name>A0ABT2Z6K9_9RHOB</name>
<dbReference type="EMBL" id="JAOWLA010000027">
    <property type="protein sequence ID" value="MCV2866774.1"/>
    <property type="molecule type" value="Genomic_DNA"/>
</dbReference>
<dbReference type="Pfam" id="PF00378">
    <property type="entry name" value="ECH_1"/>
    <property type="match status" value="1"/>
</dbReference>
<dbReference type="PANTHER" id="PTHR11941:SF54">
    <property type="entry name" value="ENOYL-COA HYDRATASE, MITOCHONDRIAL"/>
    <property type="match status" value="1"/>
</dbReference>
<dbReference type="SUPFAM" id="SSF52096">
    <property type="entry name" value="ClpP/crotonase"/>
    <property type="match status" value="1"/>
</dbReference>